<dbReference type="AlphaFoldDB" id="A0A2G0Q330"/>
<evidence type="ECO:0000256" key="1">
    <source>
        <dbReference type="SAM" id="SignalP"/>
    </source>
</evidence>
<feature type="chain" id="PRO_5013746571" evidence="1">
    <location>
        <begin position="23"/>
        <end position="56"/>
    </location>
</feature>
<feature type="signal peptide" evidence="1">
    <location>
        <begin position="1"/>
        <end position="22"/>
    </location>
</feature>
<dbReference type="Proteomes" id="UP000225433">
    <property type="component" value="Unassembled WGS sequence"/>
</dbReference>
<protein>
    <submittedName>
        <fullName evidence="2">Uncharacterized protein</fullName>
    </submittedName>
</protein>
<evidence type="ECO:0000313" key="3">
    <source>
        <dbReference type="Proteomes" id="UP000225433"/>
    </source>
</evidence>
<keyword evidence="1" id="KW-0732">Signal</keyword>
<accession>A0A2G0Q330</accession>
<organism evidence="2 3">
    <name type="scientific">Xenorhabdus hominickii</name>
    <dbReference type="NCBI Taxonomy" id="351679"/>
    <lineage>
        <taxon>Bacteria</taxon>
        <taxon>Pseudomonadati</taxon>
        <taxon>Pseudomonadota</taxon>
        <taxon>Gammaproteobacteria</taxon>
        <taxon>Enterobacterales</taxon>
        <taxon>Morganellaceae</taxon>
        <taxon>Xenorhabdus</taxon>
    </lineage>
</organism>
<reference evidence="2 3" key="1">
    <citation type="journal article" date="2017" name="Nat. Microbiol.">
        <title>Natural product diversity associated with the nematode symbionts Photorhabdus and Xenorhabdus.</title>
        <authorList>
            <person name="Tobias N.J."/>
            <person name="Wolff H."/>
            <person name="Djahanschiri B."/>
            <person name="Grundmann F."/>
            <person name="Kronenwerth M."/>
            <person name="Shi Y.M."/>
            <person name="Simonyi S."/>
            <person name="Grun P."/>
            <person name="Shapiro-Ilan D."/>
            <person name="Pidot S.J."/>
            <person name="Stinear T.P."/>
            <person name="Ebersberger I."/>
            <person name="Bode H.B."/>
        </authorList>
    </citation>
    <scope>NUCLEOTIDE SEQUENCE [LARGE SCALE GENOMIC DNA]</scope>
    <source>
        <strain evidence="2 3">DSM 17903</strain>
    </source>
</reference>
<sequence>MNRKLAACILAFVIGTTVTANASAYLCNGLNDTFKDMCIKNFCDKIPWDIAHKACV</sequence>
<dbReference type="EMBL" id="NJAI01000006">
    <property type="protein sequence ID" value="PHM53605.1"/>
    <property type="molecule type" value="Genomic_DNA"/>
</dbReference>
<proteinExistence type="predicted"/>
<gene>
    <name evidence="2" type="ORF">Xhom_03604</name>
</gene>
<evidence type="ECO:0000313" key="2">
    <source>
        <dbReference type="EMBL" id="PHM53605.1"/>
    </source>
</evidence>
<name>A0A2G0Q330_XENHO</name>
<comment type="caution">
    <text evidence="2">The sequence shown here is derived from an EMBL/GenBank/DDBJ whole genome shotgun (WGS) entry which is preliminary data.</text>
</comment>